<feature type="domain" description="Ubiquitin-like protease family profile" evidence="6">
    <location>
        <begin position="210"/>
        <end position="381"/>
    </location>
</feature>
<proteinExistence type="inferred from homology"/>
<dbReference type="PROSITE" id="PS50600">
    <property type="entry name" value="ULP_PROTEASE"/>
    <property type="match status" value="1"/>
</dbReference>
<gene>
    <name evidence="7" type="ORF">LUZ63_007894</name>
</gene>
<accession>A0A9Q0CTE9</accession>
<dbReference type="OrthoDB" id="1939479at2759"/>
<dbReference type="Gene3D" id="3.40.395.10">
    <property type="entry name" value="Adenoviral Proteinase, Chain A"/>
    <property type="match status" value="1"/>
</dbReference>
<evidence type="ECO:0000313" key="7">
    <source>
        <dbReference type="EMBL" id="KAJ1699382.1"/>
    </source>
</evidence>
<dbReference type="GO" id="GO:0016926">
    <property type="term" value="P:protein desumoylation"/>
    <property type="evidence" value="ECO:0007669"/>
    <property type="project" value="UniProtKB-ARBA"/>
</dbReference>
<evidence type="ECO:0000259" key="6">
    <source>
        <dbReference type="PROSITE" id="PS50600"/>
    </source>
</evidence>
<keyword evidence="2" id="KW-0645">Protease</keyword>
<evidence type="ECO:0000256" key="1">
    <source>
        <dbReference type="ARBA" id="ARBA00005234"/>
    </source>
</evidence>
<dbReference type="FunFam" id="3.40.395.10:FF:000005">
    <property type="entry name" value="Ubiquitin-like-specific protease ESD4"/>
    <property type="match status" value="1"/>
</dbReference>
<keyword evidence="3" id="KW-0833">Ubl conjugation pathway</keyword>
<organism evidence="7 8">
    <name type="scientific">Rhynchospora breviuscula</name>
    <dbReference type="NCBI Taxonomy" id="2022672"/>
    <lineage>
        <taxon>Eukaryota</taxon>
        <taxon>Viridiplantae</taxon>
        <taxon>Streptophyta</taxon>
        <taxon>Embryophyta</taxon>
        <taxon>Tracheophyta</taxon>
        <taxon>Spermatophyta</taxon>
        <taxon>Magnoliopsida</taxon>
        <taxon>Liliopsida</taxon>
        <taxon>Poales</taxon>
        <taxon>Cyperaceae</taxon>
        <taxon>Cyperoideae</taxon>
        <taxon>Rhynchosporeae</taxon>
        <taxon>Rhynchospora</taxon>
    </lineage>
</organism>
<sequence>MSAFSEHRSKGKRSGIDFALAFSAPPSKKPKFQFRPLNFLKSFTAASSSSSRARDPIVAMGNALARLFGGIKASTSEVSSEKTLGFQQYKSLVLVGETSNSKPDARLVTRKGLDARSVVEKVPAYKRLYEETKRRDERLSSLNFELKLAEDEILELRKTTHIIDVEEEEEEKIVNDLFCPLTEEDEEEVHSALYGNDRHTILVTHESSNIEITKEIIRCLSPGGWLNDEVINLYLELLKERERRQPERFLKCHFFNTFFYKKLIGGKGGYDYKAVKRWTTQKKIGYSLIDCDKIFVPVHKGNHWCLAVINVKQKSFQYLDSLGGMDGLALESLAKYLVDEAWDKNNVEMDTHLWKQETVSHPRQQNGCDCGMFMLKYIDFYSRGISLCFSQEDMEYFRKRTVKEILSLRAE</sequence>
<dbReference type="EMBL" id="JAMQYH010000002">
    <property type="protein sequence ID" value="KAJ1699382.1"/>
    <property type="molecule type" value="Genomic_DNA"/>
</dbReference>
<reference evidence="7" key="1">
    <citation type="journal article" date="2022" name="Cell">
        <title>Repeat-based holocentromeres influence genome architecture and karyotype evolution.</title>
        <authorList>
            <person name="Hofstatter P.G."/>
            <person name="Thangavel G."/>
            <person name="Lux T."/>
            <person name="Neumann P."/>
            <person name="Vondrak T."/>
            <person name="Novak P."/>
            <person name="Zhang M."/>
            <person name="Costa L."/>
            <person name="Castellani M."/>
            <person name="Scott A."/>
            <person name="Toegelov H."/>
            <person name="Fuchs J."/>
            <person name="Mata-Sucre Y."/>
            <person name="Dias Y."/>
            <person name="Vanzela A.L.L."/>
            <person name="Huettel B."/>
            <person name="Almeida C.C.S."/>
            <person name="Simkova H."/>
            <person name="Souza G."/>
            <person name="Pedrosa-Harand A."/>
            <person name="Macas J."/>
            <person name="Mayer K.F.X."/>
            <person name="Houben A."/>
            <person name="Marques A."/>
        </authorList>
    </citation>
    <scope>NUCLEOTIDE SEQUENCE</scope>
    <source>
        <strain evidence="7">RhyBre1mFocal</strain>
    </source>
</reference>
<dbReference type="SUPFAM" id="SSF54001">
    <property type="entry name" value="Cysteine proteinases"/>
    <property type="match status" value="1"/>
</dbReference>
<dbReference type="PANTHER" id="PTHR12606">
    <property type="entry name" value="SENTRIN/SUMO-SPECIFIC PROTEASE"/>
    <property type="match status" value="1"/>
</dbReference>
<keyword evidence="5" id="KW-0788">Thiol protease</keyword>
<protein>
    <recommendedName>
        <fullName evidence="6">Ubiquitin-like protease family profile domain-containing protein</fullName>
    </recommendedName>
</protein>
<comment type="similarity">
    <text evidence="1">Belongs to the peptidase C48 family.</text>
</comment>
<dbReference type="GO" id="GO:0016929">
    <property type="term" value="F:deSUMOylase activity"/>
    <property type="evidence" value="ECO:0007669"/>
    <property type="project" value="TreeGrafter"/>
</dbReference>
<dbReference type="InterPro" id="IPR003653">
    <property type="entry name" value="Peptidase_C48_C"/>
</dbReference>
<dbReference type="GO" id="GO:0005634">
    <property type="term" value="C:nucleus"/>
    <property type="evidence" value="ECO:0007669"/>
    <property type="project" value="TreeGrafter"/>
</dbReference>
<dbReference type="Pfam" id="PF02902">
    <property type="entry name" value="Peptidase_C48"/>
    <property type="match status" value="1"/>
</dbReference>
<keyword evidence="4" id="KW-0378">Hydrolase</keyword>
<evidence type="ECO:0000313" key="8">
    <source>
        <dbReference type="Proteomes" id="UP001151287"/>
    </source>
</evidence>
<keyword evidence="8" id="KW-1185">Reference proteome</keyword>
<dbReference type="Proteomes" id="UP001151287">
    <property type="component" value="Unassembled WGS sequence"/>
</dbReference>
<dbReference type="PANTHER" id="PTHR12606:SF1">
    <property type="entry name" value="UBIQUITIN-LIKE-SPECIFIC PROTEASE 1A"/>
    <property type="match status" value="1"/>
</dbReference>
<dbReference type="GO" id="GO:0006508">
    <property type="term" value="P:proteolysis"/>
    <property type="evidence" value="ECO:0007669"/>
    <property type="project" value="UniProtKB-KW"/>
</dbReference>
<evidence type="ECO:0000256" key="2">
    <source>
        <dbReference type="ARBA" id="ARBA00022670"/>
    </source>
</evidence>
<evidence type="ECO:0000256" key="4">
    <source>
        <dbReference type="ARBA" id="ARBA00022801"/>
    </source>
</evidence>
<dbReference type="InterPro" id="IPR038765">
    <property type="entry name" value="Papain-like_cys_pep_sf"/>
</dbReference>
<evidence type="ECO:0000256" key="3">
    <source>
        <dbReference type="ARBA" id="ARBA00022786"/>
    </source>
</evidence>
<name>A0A9Q0CTE9_9POAL</name>
<comment type="caution">
    <text evidence="7">The sequence shown here is derived from an EMBL/GenBank/DDBJ whole genome shotgun (WGS) entry which is preliminary data.</text>
</comment>
<evidence type="ECO:0000256" key="5">
    <source>
        <dbReference type="ARBA" id="ARBA00022807"/>
    </source>
</evidence>
<dbReference type="AlphaFoldDB" id="A0A9Q0CTE9"/>